<keyword evidence="2" id="KW-1185">Reference proteome</keyword>
<accession>A0AAV7NPY8</accession>
<gene>
    <name evidence="1" type="ORF">NDU88_005226</name>
</gene>
<dbReference type="Proteomes" id="UP001066276">
    <property type="component" value="Chromosome 8"/>
</dbReference>
<proteinExistence type="predicted"/>
<dbReference type="EMBL" id="JANPWB010000012">
    <property type="protein sequence ID" value="KAJ1117025.1"/>
    <property type="molecule type" value="Genomic_DNA"/>
</dbReference>
<comment type="caution">
    <text evidence="1">The sequence shown here is derived from an EMBL/GenBank/DDBJ whole genome shotgun (WGS) entry which is preliminary data.</text>
</comment>
<name>A0AAV7NPY8_PLEWA</name>
<organism evidence="1 2">
    <name type="scientific">Pleurodeles waltl</name>
    <name type="common">Iberian ribbed newt</name>
    <dbReference type="NCBI Taxonomy" id="8319"/>
    <lineage>
        <taxon>Eukaryota</taxon>
        <taxon>Metazoa</taxon>
        <taxon>Chordata</taxon>
        <taxon>Craniata</taxon>
        <taxon>Vertebrata</taxon>
        <taxon>Euteleostomi</taxon>
        <taxon>Amphibia</taxon>
        <taxon>Batrachia</taxon>
        <taxon>Caudata</taxon>
        <taxon>Salamandroidea</taxon>
        <taxon>Salamandridae</taxon>
        <taxon>Pleurodelinae</taxon>
        <taxon>Pleurodeles</taxon>
    </lineage>
</organism>
<evidence type="ECO:0000313" key="1">
    <source>
        <dbReference type="EMBL" id="KAJ1117025.1"/>
    </source>
</evidence>
<evidence type="ECO:0000313" key="2">
    <source>
        <dbReference type="Proteomes" id="UP001066276"/>
    </source>
</evidence>
<protein>
    <recommendedName>
        <fullName evidence="3">Reverse transcriptase domain-containing protein</fullName>
    </recommendedName>
</protein>
<reference evidence="1" key="1">
    <citation type="journal article" date="2022" name="bioRxiv">
        <title>Sequencing and chromosome-scale assembly of the giantPleurodeles waltlgenome.</title>
        <authorList>
            <person name="Brown T."/>
            <person name="Elewa A."/>
            <person name="Iarovenko S."/>
            <person name="Subramanian E."/>
            <person name="Araus A.J."/>
            <person name="Petzold A."/>
            <person name="Susuki M."/>
            <person name="Suzuki K.-i.T."/>
            <person name="Hayashi T."/>
            <person name="Toyoda A."/>
            <person name="Oliveira C."/>
            <person name="Osipova E."/>
            <person name="Leigh N.D."/>
            <person name="Simon A."/>
            <person name="Yun M.H."/>
        </authorList>
    </citation>
    <scope>NUCLEOTIDE SEQUENCE</scope>
    <source>
        <strain evidence="1">20211129_DDA</strain>
        <tissue evidence="1">Liver</tissue>
    </source>
</reference>
<dbReference type="AlphaFoldDB" id="A0AAV7NPY8"/>
<evidence type="ECO:0008006" key="3">
    <source>
        <dbReference type="Google" id="ProtNLM"/>
    </source>
</evidence>
<sequence>MEGYASTVSVDTVVEFLDGLRIPKLTEAQAECLEEGLQLEELQEALRAMPCGKSLGPYCLPAKFYQVYLASLLPGLLEMLCKARKEATIVMIPKPDDALVFASDPEHSVSLLCSTPWHH</sequence>